<dbReference type="UniPathway" id="UPA00077">
    <property type="reaction ID" value="UER00158"/>
</dbReference>
<dbReference type="InterPro" id="IPR001796">
    <property type="entry name" value="DHFR_dom"/>
</dbReference>
<comment type="pathway">
    <text evidence="1 8">Cofactor biosynthesis; tetrahydrofolate biosynthesis; 5,6,7,8-tetrahydrofolate from 7,8-dihydrofolate: step 1/1.</text>
</comment>
<comment type="similarity">
    <text evidence="2 8 9">Belongs to the dihydrofolate reductase family.</text>
</comment>
<evidence type="ECO:0000256" key="3">
    <source>
        <dbReference type="ARBA" id="ARBA00012856"/>
    </source>
</evidence>
<comment type="catalytic activity">
    <reaction evidence="8">
        <text>(6S)-5,6,7,8-tetrahydrofolate + NADP(+) = 7,8-dihydrofolate + NADPH + H(+)</text>
        <dbReference type="Rhea" id="RHEA:15009"/>
        <dbReference type="ChEBI" id="CHEBI:15378"/>
        <dbReference type="ChEBI" id="CHEBI:57451"/>
        <dbReference type="ChEBI" id="CHEBI:57453"/>
        <dbReference type="ChEBI" id="CHEBI:57783"/>
        <dbReference type="ChEBI" id="CHEBI:58349"/>
        <dbReference type="EC" id="1.5.1.3"/>
    </reaction>
</comment>
<dbReference type="GO" id="GO:0046654">
    <property type="term" value="P:tetrahydrofolate biosynthetic process"/>
    <property type="evidence" value="ECO:0007669"/>
    <property type="project" value="UniProtKB-UniPathway"/>
</dbReference>
<evidence type="ECO:0000313" key="12">
    <source>
        <dbReference type="Proteomes" id="UP000448943"/>
    </source>
</evidence>
<evidence type="ECO:0000256" key="9">
    <source>
        <dbReference type="RuleBase" id="RU004474"/>
    </source>
</evidence>
<dbReference type="GO" id="GO:0070401">
    <property type="term" value="F:NADP+ binding"/>
    <property type="evidence" value="ECO:0007669"/>
    <property type="project" value="UniProtKB-ARBA"/>
</dbReference>
<dbReference type="Gene3D" id="3.40.430.10">
    <property type="entry name" value="Dihydrofolate Reductase, subunit A"/>
    <property type="match status" value="1"/>
</dbReference>
<keyword evidence="6 8" id="KW-0560">Oxidoreductase</keyword>
<evidence type="ECO:0000256" key="2">
    <source>
        <dbReference type="ARBA" id="ARBA00009539"/>
    </source>
</evidence>
<evidence type="ECO:0000259" key="10">
    <source>
        <dbReference type="PROSITE" id="PS51330"/>
    </source>
</evidence>
<dbReference type="EC" id="1.5.1.3" evidence="3 8"/>
<dbReference type="GO" id="GO:0046655">
    <property type="term" value="P:folic acid metabolic process"/>
    <property type="evidence" value="ECO:0007669"/>
    <property type="project" value="TreeGrafter"/>
</dbReference>
<keyword evidence="4 8" id="KW-0554">One-carbon metabolism</keyword>
<dbReference type="RefSeq" id="WP_160644509.1">
    <property type="nucleotide sequence ID" value="NZ_SIJB01000007.1"/>
</dbReference>
<evidence type="ECO:0000256" key="8">
    <source>
        <dbReference type="PIRNR" id="PIRNR000194"/>
    </source>
</evidence>
<dbReference type="Proteomes" id="UP000448943">
    <property type="component" value="Unassembled WGS sequence"/>
</dbReference>
<keyword evidence="12" id="KW-1185">Reference proteome</keyword>
<evidence type="ECO:0000313" key="11">
    <source>
        <dbReference type="EMBL" id="NBI28007.1"/>
    </source>
</evidence>
<dbReference type="PANTHER" id="PTHR48069">
    <property type="entry name" value="DIHYDROFOLATE REDUCTASE"/>
    <property type="match status" value="1"/>
</dbReference>
<dbReference type="FunFam" id="3.40.430.10:FF:000001">
    <property type="entry name" value="Dihydrofolate reductase"/>
    <property type="match status" value="1"/>
</dbReference>
<organism evidence="11 12">
    <name type="scientific">Chengkuizengella marina</name>
    <dbReference type="NCBI Taxonomy" id="2507566"/>
    <lineage>
        <taxon>Bacteria</taxon>
        <taxon>Bacillati</taxon>
        <taxon>Bacillota</taxon>
        <taxon>Bacilli</taxon>
        <taxon>Bacillales</taxon>
        <taxon>Paenibacillaceae</taxon>
        <taxon>Chengkuizengella</taxon>
    </lineage>
</organism>
<dbReference type="PROSITE" id="PS51330">
    <property type="entry name" value="DHFR_2"/>
    <property type="match status" value="1"/>
</dbReference>
<dbReference type="InterPro" id="IPR024072">
    <property type="entry name" value="DHFR-like_dom_sf"/>
</dbReference>
<proteinExistence type="inferred from homology"/>
<dbReference type="SUPFAM" id="SSF53597">
    <property type="entry name" value="Dihydrofolate reductase-like"/>
    <property type="match status" value="1"/>
</dbReference>
<evidence type="ECO:0000256" key="7">
    <source>
        <dbReference type="ARBA" id="ARBA00025067"/>
    </source>
</evidence>
<dbReference type="PRINTS" id="PR00070">
    <property type="entry name" value="DHFR"/>
</dbReference>
<dbReference type="OrthoDB" id="9804315at2"/>
<dbReference type="AlphaFoldDB" id="A0A6N9PYG5"/>
<dbReference type="EMBL" id="SIJB01000007">
    <property type="protein sequence ID" value="NBI28007.1"/>
    <property type="molecule type" value="Genomic_DNA"/>
</dbReference>
<dbReference type="PROSITE" id="PS00075">
    <property type="entry name" value="DHFR_1"/>
    <property type="match status" value="1"/>
</dbReference>
<dbReference type="GO" id="GO:0046452">
    <property type="term" value="P:dihydrofolate metabolic process"/>
    <property type="evidence" value="ECO:0007669"/>
    <property type="project" value="TreeGrafter"/>
</dbReference>
<evidence type="ECO:0000256" key="1">
    <source>
        <dbReference type="ARBA" id="ARBA00004903"/>
    </source>
</evidence>
<comment type="function">
    <text evidence="7 8">Key enzyme in folate metabolism. Catalyzes an essential reaction for de novo glycine and purine synthesis, and for DNA precursor synthesis.</text>
</comment>
<dbReference type="GO" id="GO:0006730">
    <property type="term" value="P:one-carbon metabolic process"/>
    <property type="evidence" value="ECO:0007669"/>
    <property type="project" value="UniProtKB-KW"/>
</dbReference>
<dbReference type="PANTHER" id="PTHR48069:SF3">
    <property type="entry name" value="DIHYDROFOLATE REDUCTASE"/>
    <property type="match status" value="1"/>
</dbReference>
<dbReference type="Pfam" id="PF00186">
    <property type="entry name" value="DHFR_1"/>
    <property type="match status" value="1"/>
</dbReference>
<gene>
    <name evidence="11" type="ORF">ERL59_03410</name>
</gene>
<dbReference type="GO" id="GO:0005829">
    <property type="term" value="C:cytosol"/>
    <property type="evidence" value="ECO:0007669"/>
    <property type="project" value="TreeGrafter"/>
</dbReference>
<reference evidence="11 12" key="1">
    <citation type="submission" date="2019-01" db="EMBL/GenBank/DDBJ databases">
        <title>Chengkuizengella sp. nov., isolated from deep-sea sediment of East Pacific Ocean.</title>
        <authorList>
            <person name="Yang J."/>
            <person name="Lai Q."/>
            <person name="Shao Z."/>
        </authorList>
    </citation>
    <scope>NUCLEOTIDE SEQUENCE [LARGE SCALE GENOMIC DNA]</scope>
    <source>
        <strain evidence="11 12">YPA3-1-1</strain>
    </source>
</reference>
<sequence>MKSEPFKHKNLSIIFAMDQNRLIGKDNQLPWRLPADLAFFKTTTLQHPVVMGRKTYESIGRPLPKRKNIILTQNKNFKAEGCTVVNTIEEALKQCNDEENFVIGGSEIYKLFLPYVNKLYVTQIEHVFDGDSYFPEIDEKIWEQTSKVRGIKDEKNPYDYYFITYERKQ</sequence>
<protein>
    <recommendedName>
        <fullName evidence="3 8">Dihydrofolate reductase</fullName>
        <ecNumber evidence="3 8">1.5.1.3</ecNumber>
    </recommendedName>
</protein>
<dbReference type="GO" id="GO:0004146">
    <property type="term" value="F:dihydrofolate reductase activity"/>
    <property type="evidence" value="ECO:0007669"/>
    <property type="project" value="UniProtKB-EC"/>
</dbReference>
<comment type="caution">
    <text evidence="11">The sequence shown here is derived from an EMBL/GenBank/DDBJ whole genome shotgun (WGS) entry which is preliminary data.</text>
</comment>
<dbReference type="CDD" id="cd00209">
    <property type="entry name" value="DHFR"/>
    <property type="match status" value="1"/>
</dbReference>
<name>A0A6N9PYG5_9BACL</name>
<evidence type="ECO:0000256" key="6">
    <source>
        <dbReference type="ARBA" id="ARBA00023002"/>
    </source>
</evidence>
<evidence type="ECO:0000256" key="4">
    <source>
        <dbReference type="ARBA" id="ARBA00022563"/>
    </source>
</evidence>
<dbReference type="InterPro" id="IPR017925">
    <property type="entry name" value="DHFR_CS"/>
</dbReference>
<keyword evidence="5 8" id="KW-0521">NADP</keyword>
<accession>A0A6N9PYG5</accession>
<evidence type="ECO:0000256" key="5">
    <source>
        <dbReference type="ARBA" id="ARBA00022857"/>
    </source>
</evidence>
<feature type="domain" description="DHFR" evidence="10">
    <location>
        <begin position="10"/>
        <end position="167"/>
    </location>
</feature>
<dbReference type="PIRSF" id="PIRSF000194">
    <property type="entry name" value="DHFR"/>
    <property type="match status" value="1"/>
</dbReference>
<dbReference type="InterPro" id="IPR012259">
    <property type="entry name" value="DHFR"/>
</dbReference>